<accession>A0A6B0TRY6</accession>
<comment type="caution">
    <text evidence="5">The sequence shown here is derived from an EMBL/GenBank/DDBJ whole genome shotgun (WGS) entry which is preliminary data.</text>
</comment>
<dbReference type="InterPro" id="IPR036291">
    <property type="entry name" value="NAD(P)-bd_dom_sf"/>
</dbReference>
<dbReference type="EMBL" id="WUWG01000001">
    <property type="protein sequence ID" value="MXU64575.1"/>
    <property type="molecule type" value="Genomic_DNA"/>
</dbReference>
<dbReference type="PANTHER" id="PTHR43103">
    <property type="entry name" value="NUCLEOSIDE-DIPHOSPHATE-SUGAR EPIMERASE"/>
    <property type="match status" value="1"/>
</dbReference>
<dbReference type="PANTHER" id="PTHR43103:SF5">
    <property type="entry name" value="4-EPIMERASE, PUTATIVE (AFU_ORTHOLOGUE AFUA_7G00360)-RELATED"/>
    <property type="match status" value="1"/>
</dbReference>
<evidence type="ECO:0000259" key="4">
    <source>
        <dbReference type="Pfam" id="PF01370"/>
    </source>
</evidence>
<comment type="similarity">
    <text evidence="1">Belongs to the NAD(P)-dependent epimerase/dehydratase family.</text>
</comment>
<proteinExistence type="inferred from homology"/>
<organism evidence="5 6">
    <name type="scientific">Oceanomicrobium pacificus</name>
    <dbReference type="NCBI Taxonomy" id="2692916"/>
    <lineage>
        <taxon>Bacteria</taxon>
        <taxon>Pseudomonadati</taxon>
        <taxon>Pseudomonadota</taxon>
        <taxon>Alphaproteobacteria</taxon>
        <taxon>Rhodobacterales</taxon>
        <taxon>Paracoccaceae</taxon>
        <taxon>Oceanomicrobium</taxon>
    </lineage>
</organism>
<dbReference type="GO" id="GO:0016491">
    <property type="term" value="F:oxidoreductase activity"/>
    <property type="evidence" value="ECO:0007669"/>
    <property type="project" value="UniProtKB-KW"/>
</dbReference>
<feature type="domain" description="NAD-dependent epimerase/dehydratase" evidence="4">
    <location>
        <begin position="7"/>
        <end position="166"/>
    </location>
</feature>
<sequence length="268" mass="29726">MPQFNRILLTGAAGSLGRELRSGLAHLTTHLRLADRADMGTAAAHEELVQCDLSDPEVGMEITRDVDAIVHFAGVAREQSFNEIMTDTIPGTYNMFEGARKNGVKRVIFASSIHAVGYYRLEEVPDTRQPHRPDSFYGMAKCFGEDLASLYWNKFGVESVCLRICSALDAPKERRNLWSWLSFPDTVRLVERSLTAPRTGHSIIFGTSANSMQAVSNAHATHIGYDPQDTADAFRDEIEAQPLADHESDLVRNVGGFFTNFPHPDDAE</sequence>
<dbReference type="Proteomes" id="UP000436016">
    <property type="component" value="Unassembled WGS sequence"/>
</dbReference>
<dbReference type="Pfam" id="PF01370">
    <property type="entry name" value="Epimerase"/>
    <property type="match status" value="1"/>
</dbReference>
<name>A0A6B0TRY6_9RHOB</name>
<keyword evidence="3" id="KW-0520">NAD</keyword>
<evidence type="ECO:0000256" key="3">
    <source>
        <dbReference type="ARBA" id="ARBA00023027"/>
    </source>
</evidence>
<keyword evidence="6" id="KW-1185">Reference proteome</keyword>
<reference evidence="5 6" key="1">
    <citation type="submission" date="2019-12" db="EMBL/GenBank/DDBJ databases">
        <title>Strain KN286 was isolated from seawater, which was collected from Caroline Seamount in the tropical western Pacific.</title>
        <authorList>
            <person name="Wang Q."/>
        </authorList>
    </citation>
    <scope>NUCLEOTIDE SEQUENCE [LARGE SCALE GENOMIC DNA]</scope>
    <source>
        <strain evidence="5 6">KN286</strain>
    </source>
</reference>
<dbReference type="InterPro" id="IPR001509">
    <property type="entry name" value="Epimerase_deHydtase"/>
</dbReference>
<dbReference type="AlphaFoldDB" id="A0A6B0TRY6"/>
<protein>
    <submittedName>
        <fullName evidence="5">NAD-dependent epimerase/dehydratase family protein</fullName>
    </submittedName>
</protein>
<evidence type="ECO:0000313" key="5">
    <source>
        <dbReference type="EMBL" id="MXU64575.1"/>
    </source>
</evidence>
<gene>
    <name evidence="5" type="ORF">GSH16_03880</name>
</gene>
<evidence type="ECO:0000313" key="6">
    <source>
        <dbReference type="Proteomes" id="UP000436016"/>
    </source>
</evidence>
<dbReference type="SUPFAM" id="SSF51735">
    <property type="entry name" value="NAD(P)-binding Rossmann-fold domains"/>
    <property type="match status" value="1"/>
</dbReference>
<keyword evidence="2" id="KW-0560">Oxidoreductase</keyword>
<evidence type="ECO:0000256" key="2">
    <source>
        <dbReference type="ARBA" id="ARBA00023002"/>
    </source>
</evidence>
<dbReference type="RefSeq" id="WP_160852091.1">
    <property type="nucleotide sequence ID" value="NZ_WUWG01000001.1"/>
</dbReference>
<dbReference type="Gene3D" id="3.40.50.720">
    <property type="entry name" value="NAD(P)-binding Rossmann-like Domain"/>
    <property type="match status" value="1"/>
</dbReference>
<evidence type="ECO:0000256" key="1">
    <source>
        <dbReference type="ARBA" id="ARBA00007637"/>
    </source>
</evidence>
<dbReference type="CDD" id="cd08946">
    <property type="entry name" value="SDR_e"/>
    <property type="match status" value="1"/>
</dbReference>